<keyword evidence="2 7" id="KW-0121">Carboxypeptidase</keyword>
<reference evidence="8" key="2">
    <citation type="submission" date="2020-03" db="EMBL/GenBank/DDBJ databases">
        <authorList>
            <person name="Fu F.-F."/>
            <person name="Chen J."/>
        </authorList>
    </citation>
    <scope>NUCLEOTIDE SEQUENCE</scope>
    <source>
        <strain evidence="8">Lc1</strain>
    </source>
</reference>
<dbReference type="Pfam" id="PF00450">
    <property type="entry name" value="Peptidase_S10"/>
    <property type="match status" value="1"/>
</dbReference>
<dbReference type="GO" id="GO:0000324">
    <property type="term" value="C:fungal-type vacuole"/>
    <property type="evidence" value="ECO:0007669"/>
    <property type="project" value="TreeGrafter"/>
</dbReference>
<evidence type="ECO:0000256" key="7">
    <source>
        <dbReference type="RuleBase" id="RU361156"/>
    </source>
</evidence>
<dbReference type="Gene3D" id="1.10.287.410">
    <property type="match status" value="1"/>
</dbReference>
<keyword evidence="9" id="KW-1185">Reference proteome</keyword>
<proteinExistence type="inferred from homology"/>
<keyword evidence="6" id="KW-0325">Glycoprotein</keyword>
<dbReference type="EMBL" id="WVTB01000067">
    <property type="protein sequence ID" value="KAF3801434.1"/>
    <property type="molecule type" value="Genomic_DNA"/>
</dbReference>
<dbReference type="PANTHER" id="PTHR11802">
    <property type="entry name" value="SERINE PROTEASE FAMILY S10 SERINE CARBOXYPEPTIDASE"/>
    <property type="match status" value="1"/>
</dbReference>
<dbReference type="PANTHER" id="PTHR11802:SF113">
    <property type="entry name" value="SERINE CARBOXYPEPTIDASE CTSA-4.1"/>
    <property type="match status" value="1"/>
</dbReference>
<dbReference type="GO" id="GO:0004185">
    <property type="term" value="F:serine-type carboxypeptidase activity"/>
    <property type="evidence" value="ECO:0007669"/>
    <property type="project" value="UniProtKB-UniRule"/>
</dbReference>
<reference evidence="8" key="1">
    <citation type="journal article" date="2020" name="Phytopathology">
        <title>Genome sequence and comparative analysis of Colletotrichum gloeosporioides isolated from Liriodendron leaves.</title>
        <authorList>
            <person name="Fu F.F."/>
            <person name="Hao Z."/>
            <person name="Wang P."/>
            <person name="Lu Y."/>
            <person name="Xue L.J."/>
            <person name="Wei G."/>
            <person name="Tian Y."/>
            <person name="Baishi H."/>
            <person name="Xu H."/>
            <person name="Shi J."/>
            <person name="Cheng T."/>
            <person name="Wang G."/>
            <person name="Yi Y."/>
            <person name="Chen J."/>
        </authorList>
    </citation>
    <scope>NUCLEOTIDE SEQUENCE</scope>
    <source>
        <strain evidence="8">Lc1</strain>
    </source>
</reference>
<dbReference type="GO" id="GO:0006508">
    <property type="term" value="P:proteolysis"/>
    <property type="evidence" value="ECO:0007669"/>
    <property type="project" value="UniProtKB-KW"/>
</dbReference>
<comment type="similarity">
    <text evidence="1 7">Belongs to the peptidase S10 family.</text>
</comment>
<dbReference type="Proteomes" id="UP000613401">
    <property type="component" value="Unassembled WGS sequence"/>
</dbReference>
<evidence type="ECO:0000256" key="3">
    <source>
        <dbReference type="ARBA" id="ARBA00022670"/>
    </source>
</evidence>
<evidence type="ECO:0000313" key="9">
    <source>
        <dbReference type="Proteomes" id="UP000613401"/>
    </source>
</evidence>
<gene>
    <name evidence="8" type="ORF">GCG54_00005591</name>
</gene>
<sequence>MCVLEATPISRSLFRSVELSILMLSCATASSVIPPKPTLLPTKSNFAATQGTPSFSIRLSNETSQVCNSSTPGVSGFIDSNIGDDESHMFFWLFDSKNDPSSDPLILWMTGGPGASSTGYGNLMELGPCRIAPEGGYTIENEFGWNKNATVLFVDQPISVGFSSGSRVPQGLTEASRAMHTFLNQFLTAFPLLRDVDFYIAGESYGGSWVPALASEILCNQASKNTDAGREEDLAQRPLSRGVLESIQHINLKGVMIGNGLVRQPVQNPGTFEALCSGPDGLFNTSQCLEWAPRALWCEKNLRVCETKGWTSSECKSAQKLCSEMAEVAINEMHRNPYDWRRTCGDDPLGCYPEMAHIDKYLNSSIVKKALGVPDEAPFYGVSFDVLNLWEEIGDLWKSSAEYVNFLLNSGVRVLVYVGDKDLYCNAAGMRRLVNEGLEWNGHPFFRFREYLPWYHDSKYVGRWKSYDSLTYAEIFDSGHLAPFDLPAEVLSLVSGWLVNGQPPVR</sequence>
<keyword evidence="5 7" id="KW-0378">Hydrolase</keyword>
<dbReference type="Gene3D" id="3.40.50.1820">
    <property type="entry name" value="alpha/beta hydrolase"/>
    <property type="match status" value="1"/>
</dbReference>
<accession>A0A8H4CCQ1</accession>
<dbReference type="PRINTS" id="PR00724">
    <property type="entry name" value="CRBOXYPTASEC"/>
</dbReference>
<keyword evidence="3 7" id="KW-0645">Protease</keyword>
<dbReference type="InterPro" id="IPR029058">
    <property type="entry name" value="AB_hydrolase_fold"/>
</dbReference>
<evidence type="ECO:0000256" key="2">
    <source>
        <dbReference type="ARBA" id="ARBA00022645"/>
    </source>
</evidence>
<organism evidence="8 9">
    <name type="scientific">Colletotrichum gloeosporioides</name>
    <name type="common">Anthracnose fungus</name>
    <name type="synonym">Glomerella cingulata</name>
    <dbReference type="NCBI Taxonomy" id="474922"/>
    <lineage>
        <taxon>Eukaryota</taxon>
        <taxon>Fungi</taxon>
        <taxon>Dikarya</taxon>
        <taxon>Ascomycota</taxon>
        <taxon>Pezizomycotina</taxon>
        <taxon>Sordariomycetes</taxon>
        <taxon>Hypocreomycetidae</taxon>
        <taxon>Glomerellales</taxon>
        <taxon>Glomerellaceae</taxon>
        <taxon>Colletotrichum</taxon>
        <taxon>Colletotrichum gloeosporioides species complex</taxon>
    </lineage>
</organism>
<evidence type="ECO:0000256" key="4">
    <source>
        <dbReference type="ARBA" id="ARBA00022729"/>
    </source>
</evidence>
<comment type="caution">
    <text evidence="8">The sequence shown here is derived from an EMBL/GenBank/DDBJ whole genome shotgun (WGS) entry which is preliminary data.</text>
</comment>
<evidence type="ECO:0000256" key="5">
    <source>
        <dbReference type="ARBA" id="ARBA00022801"/>
    </source>
</evidence>
<name>A0A8H4CCQ1_COLGL</name>
<dbReference type="RefSeq" id="XP_045260593.1">
    <property type="nucleotide sequence ID" value="XM_045405612.1"/>
</dbReference>
<evidence type="ECO:0000256" key="6">
    <source>
        <dbReference type="ARBA" id="ARBA00023180"/>
    </source>
</evidence>
<dbReference type="AlphaFoldDB" id="A0A8H4CCQ1"/>
<dbReference type="SUPFAM" id="SSF53474">
    <property type="entry name" value="alpha/beta-Hydrolases"/>
    <property type="match status" value="1"/>
</dbReference>
<dbReference type="PROSITE" id="PS00131">
    <property type="entry name" value="CARBOXYPEPT_SER_SER"/>
    <property type="match status" value="1"/>
</dbReference>
<dbReference type="InterPro" id="IPR001563">
    <property type="entry name" value="Peptidase_S10"/>
</dbReference>
<dbReference type="InterPro" id="IPR033124">
    <property type="entry name" value="Ser_caboxypep_his_AS"/>
</dbReference>
<dbReference type="EC" id="3.4.16.-" evidence="7"/>
<dbReference type="InterPro" id="IPR018202">
    <property type="entry name" value="Ser_caboxypep_ser_AS"/>
</dbReference>
<dbReference type="PROSITE" id="PS00560">
    <property type="entry name" value="CARBOXYPEPT_SER_HIS"/>
    <property type="match status" value="1"/>
</dbReference>
<dbReference type="GeneID" id="69012742"/>
<protein>
    <recommendedName>
        <fullName evidence="7">Carboxypeptidase</fullName>
        <ecNumber evidence="7">3.4.16.-</ecNumber>
    </recommendedName>
</protein>
<evidence type="ECO:0000313" key="8">
    <source>
        <dbReference type="EMBL" id="KAF3801434.1"/>
    </source>
</evidence>
<evidence type="ECO:0000256" key="1">
    <source>
        <dbReference type="ARBA" id="ARBA00009431"/>
    </source>
</evidence>
<keyword evidence="4" id="KW-0732">Signal</keyword>